<evidence type="ECO:0000313" key="4">
    <source>
        <dbReference type="Proteomes" id="UP000250043"/>
    </source>
</evidence>
<evidence type="ECO:0000259" key="2">
    <source>
        <dbReference type="Pfam" id="PF20151"/>
    </source>
</evidence>
<dbReference type="AlphaFoldDB" id="A0A8E2ASJ8"/>
<feature type="transmembrane region" description="Helical" evidence="1">
    <location>
        <begin position="153"/>
        <end position="174"/>
    </location>
</feature>
<feature type="transmembrane region" description="Helical" evidence="1">
    <location>
        <begin position="110"/>
        <end position="133"/>
    </location>
</feature>
<feature type="non-terminal residue" evidence="3">
    <location>
        <position position="1"/>
    </location>
</feature>
<dbReference type="EMBL" id="KV722488">
    <property type="protein sequence ID" value="OCH87362.1"/>
    <property type="molecule type" value="Genomic_DNA"/>
</dbReference>
<evidence type="ECO:0000256" key="1">
    <source>
        <dbReference type="SAM" id="Phobius"/>
    </source>
</evidence>
<feature type="transmembrane region" description="Helical" evidence="1">
    <location>
        <begin position="48"/>
        <end position="66"/>
    </location>
</feature>
<feature type="domain" description="DUF6533" evidence="2">
    <location>
        <begin position="7"/>
        <end position="49"/>
    </location>
</feature>
<organism evidence="3 4">
    <name type="scientific">Obba rivulosa</name>
    <dbReference type="NCBI Taxonomy" id="1052685"/>
    <lineage>
        <taxon>Eukaryota</taxon>
        <taxon>Fungi</taxon>
        <taxon>Dikarya</taxon>
        <taxon>Basidiomycota</taxon>
        <taxon>Agaricomycotina</taxon>
        <taxon>Agaricomycetes</taxon>
        <taxon>Polyporales</taxon>
        <taxon>Gelatoporiaceae</taxon>
        <taxon>Obba</taxon>
    </lineage>
</organism>
<accession>A0A8E2ASJ8</accession>
<evidence type="ECO:0000313" key="3">
    <source>
        <dbReference type="EMBL" id="OCH87362.1"/>
    </source>
</evidence>
<feature type="transmembrane region" description="Helical" evidence="1">
    <location>
        <begin position="78"/>
        <end position="98"/>
    </location>
</feature>
<protein>
    <recommendedName>
        <fullName evidence="2">DUF6533 domain-containing protein</fullName>
    </recommendedName>
</protein>
<keyword evidence="1" id="KW-0472">Membrane</keyword>
<feature type="transmembrane region" description="Helical" evidence="1">
    <location>
        <begin position="211"/>
        <end position="234"/>
    </location>
</feature>
<keyword evidence="1" id="KW-0812">Transmembrane</keyword>
<feature type="transmembrane region" description="Helical" evidence="1">
    <location>
        <begin position="186"/>
        <end position="205"/>
    </location>
</feature>
<gene>
    <name evidence="3" type="ORF">OBBRIDRAFT_736346</name>
</gene>
<proteinExistence type="predicted"/>
<keyword evidence="4" id="KW-1185">Reference proteome</keyword>
<dbReference type="InterPro" id="IPR045340">
    <property type="entry name" value="DUF6533"/>
</dbReference>
<dbReference type="Pfam" id="PF20151">
    <property type="entry name" value="DUF6533"/>
    <property type="match status" value="1"/>
</dbReference>
<keyword evidence="1" id="KW-1133">Transmembrane helix</keyword>
<dbReference type="Proteomes" id="UP000250043">
    <property type="component" value="Unassembled WGS sequence"/>
</dbReference>
<name>A0A8E2ASJ8_9APHY</name>
<dbReference type="OrthoDB" id="2637653at2759"/>
<sequence>VATNEIAVSATAFLLWDTIIHIGDEVEYIWSKGSLSWIQCFYTFVRHVPYLVQGAILTLVAAPQYGKTWSSVSCEDWIIAQFSMVEAIILSVEVVLIIRVYAMYNRSSAILCLILFLFTVEVAAMVTILSIAIPNIEFSNTCLVTSAPSILSSYWICSLGFETFLFSLTLVKFFRSVSMRLGKRSILFVLPLLKVIMLLNTLMYHLAHNSLAGICFFPEISVMSFAGSHILLNLRRLAIQPHKRDVSTFTLGGTLQFTPHVSHRFSLTTDPVLDEATLFEMQDMTSVWSH</sequence>
<reference evidence="3 4" key="1">
    <citation type="submission" date="2016-07" db="EMBL/GenBank/DDBJ databases">
        <title>Draft genome of the white-rot fungus Obba rivulosa 3A-2.</title>
        <authorList>
            <consortium name="DOE Joint Genome Institute"/>
            <person name="Miettinen O."/>
            <person name="Riley R."/>
            <person name="Acob R."/>
            <person name="Barry K."/>
            <person name="Cullen D."/>
            <person name="De Vries R."/>
            <person name="Hainaut M."/>
            <person name="Hatakka A."/>
            <person name="Henrissat B."/>
            <person name="Hilden K."/>
            <person name="Kuo R."/>
            <person name="Labutti K."/>
            <person name="Lipzen A."/>
            <person name="Makela M.R."/>
            <person name="Sandor L."/>
            <person name="Spatafora J.W."/>
            <person name="Grigoriev I.V."/>
            <person name="Hibbett D.S."/>
        </authorList>
    </citation>
    <scope>NUCLEOTIDE SEQUENCE [LARGE SCALE GENOMIC DNA]</scope>
    <source>
        <strain evidence="3 4">3A-2</strain>
    </source>
</reference>